<accession>A0A815QSM7</accession>
<reference evidence="7" key="1">
    <citation type="submission" date="2021-02" db="EMBL/GenBank/DDBJ databases">
        <authorList>
            <person name="Nowell W R."/>
        </authorList>
    </citation>
    <scope>NUCLEOTIDE SEQUENCE</scope>
</reference>
<dbReference type="Gene3D" id="1.20.1070.10">
    <property type="entry name" value="Rhodopsin 7-helix transmembrane proteins"/>
    <property type="match status" value="1"/>
</dbReference>
<feature type="transmembrane region" description="Helical" evidence="5">
    <location>
        <begin position="182"/>
        <end position="204"/>
    </location>
</feature>
<dbReference type="SUPFAM" id="SSF81321">
    <property type="entry name" value="Family A G protein-coupled receptor-like"/>
    <property type="match status" value="1"/>
</dbReference>
<name>A0A815QSM7_9BILA</name>
<evidence type="ECO:0000256" key="5">
    <source>
        <dbReference type="SAM" id="Phobius"/>
    </source>
</evidence>
<dbReference type="InterPro" id="IPR052954">
    <property type="entry name" value="GPCR-Ligand_Int"/>
</dbReference>
<comment type="caution">
    <text evidence="7">The sequence shown here is derived from an EMBL/GenBank/DDBJ whole genome shotgun (WGS) entry which is preliminary data.</text>
</comment>
<organism evidence="7 8">
    <name type="scientific">Adineta steineri</name>
    <dbReference type="NCBI Taxonomy" id="433720"/>
    <lineage>
        <taxon>Eukaryota</taxon>
        <taxon>Metazoa</taxon>
        <taxon>Spiralia</taxon>
        <taxon>Gnathifera</taxon>
        <taxon>Rotifera</taxon>
        <taxon>Eurotatoria</taxon>
        <taxon>Bdelloidea</taxon>
        <taxon>Adinetida</taxon>
        <taxon>Adinetidae</taxon>
        <taxon>Adineta</taxon>
    </lineage>
</organism>
<feature type="transmembrane region" description="Helical" evidence="5">
    <location>
        <begin position="52"/>
        <end position="70"/>
    </location>
</feature>
<feature type="transmembrane region" description="Helical" evidence="5">
    <location>
        <begin position="135"/>
        <end position="162"/>
    </location>
</feature>
<evidence type="ECO:0000256" key="3">
    <source>
        <dbReference type="ARBA" id="ARBA00022989"/>
    </source>
</evidence>
<feature type="transmembrane region" description="Helical" evidence="5">
    <location>
        <begin position="82"/>
        <end position="102"/>
    </location>
</feature>
<keyword evidence="4 5" id="KW-0472">Membrane</keyword>
<evidence type="ECO:0000259" key="6">
    <source>
        <dbReference type="PROSITE" id="PS50262"/>
    </source>
</evidence>
<dbReference type="GO" id="GO:0016020">
    <property type="term" value="C:membrane"/>
    <property type="evidence" value="ECO:0007669"/>
    <property type="project" value="UniProtKB-SubCell"/>
</dbReference>
<proteinExistence type="predicted"/>
<feature type="transmembrane region" description="Helical" evidence="5">
    <location>
        <begin position="224"/>
        <end position="245"/>
    </location>
</feature>
<feature type="domain" description="G-protein coupled receptors family 1 profile" evidence="6">
    <location>
        <begin position="31"/>
        <end position="278"/>
    </location>
</feature>
<keyword evidence="3 5" id="KW-1133">Transmembrane helix</keyword>
<dbReference type="InterPro" id="IPR017452">
    <property type="entry name" value="GPCR_Rhodpsn_7TM"/>
</dbReference>
<dbReference type="AlphaFoldDB" id="A0A815QSM7"/>
<sequence>MSDSTTTDTEQTESLFAAYYPLSLIIVGTSLNLFTLIILCRPTFRDTKKQPIIYYMRTIAIFDILMLYGWNLDHYLSIVHGFALITYSIPTCKIFGFLNYFAPQSSAWLRVFICFDRYLITSRLHRTWFSRRKSVLIIITCIITVFTLFNGHFFIFACYYSSDGTINPNAKLYEIYPLWDNINLGVYNCAPFILMVTFNSGVIYHLIQRRRVQLIQNSTIQHRAISITLIITTFLFLIMTIPATIDAAFFTTSTTGILEEILDTALYTYHITSFPLYFITFKDFRRECIMLMTYKINNPQRIAPTQIVNIPINTPNLS</sequence>
<evidence type="ECO:0000256" key="2">
    <source>
        <dbReference type="ARBA" id="ARBA00022692"/>
    </source>
</evidence>
<evidence type="ECO:0000256" key="1">
    <source>
        <dbReference type="ARBA" id="ARBA00004370"/>
    </source>
</evidence>
<evidence type="ECO:0000256" key="4">
    <source>
        <dbReference type="ARBA" id="ARBA00023136"/>
    </source>
</evidence>
<protein>
    <recommendedName>
        <fullName evidence="6">G-protein coupled receptors family 1 profile domain-containing protein</fullName>
    </recommendedName>
</protein>
<keyword evidence="2 5" id="KW-0812">Transmembrane</keyword>
<dbReference type="PROSITE" id="PS50262">
    <property type="entry name" value="G_PROTEIN_RECEP_F1_2"/>
    <property type="match status" value="1"/>
</dbReference>
<comment type="subcellular location">
    <subcellularLocation>
        <location evidence="1">Membrane</location>
    </subcellularLocation>
</comment>
<dbReference type="Proteomes" id="UP000663845">
    <property type="component" value="Unassembled WGS sequence"/>
</dbReference>
<dbReference type="PANTHER" id="PTHR46641">
    <property type="entry name" value="FMRFAMIDE RECEPTOR-RELATED"/>
    <property type="match status" value="1"/>
</dbReference>
<dbReference type="EMBL" id="CAJNOG010001731">
    <property type="protein sequence ID" value="CAF1467259.1"/>
    <property type="molecule type" value="Genomic_DNA"/>
</dbReference>
<dbReference type="PANTHER" id="PTHR46641:SF18">
    <property type="entry name" value="G-PROTEIN COUPLED RECEPTORS FAMILY 1 PROFILE DOMAIN-CONTAINING PROTEIN"/>
    <property type="match status" value="1"/>
</dbReference>
<feature type="transmembrane region" description="Helical" evidence="5">
    <location>
        <begin position="265"/>
        <end position="284"/>
    </location>
</feature>
<evidence type="ECO:0000313" key="7">
    <source>
        <dbReference type="EMBL" id="CAF1467259.1"/>
    </source>
</evidence>
<gene>
    <name evidence="7" type="ORF">JYZ213_LOCUS41601</name>
</gene>
<feature type="transmembrane region" description="Helical" evidence="5">
    <location>
        <begin position="20"/>
        <end position="40"/>
    </location>
</feature>
<evidence type="ECO:0000313" key="8">
    <source>
        <dbReference type="Proteomes" id="UP000663845"/>
    </source>
</evidence>